<dbReference type="Proteomes" id="UP000034407">
    <property type="component" value="Unassembled WGS sequence"/>
</dbReference>
<dbReference type="OrthoDB" id="9765386at2"/>
<dbReference type="EMBL" id="LBBT01000360">
    <property type="protein sequence ID" value="KKX99841.1"/>
    <property type="molecule type" value="Genomic_DNA"/>
</dbReference>
<proteinExistence type="predicted"/>
<name>A0A0M3DEN3_9FIRM</name>
<evidence type="ECO:0000313" key="4">
    <source>
        <dbReference type="Proteomes" id="UP000034407"/>
    </source>
</evidence>
<dbReference type="InterPro" id="IPR006528">
    <property type="entry name" value="Phage_head_morphogenesis_dom"/>
</dbReference>
<protein>
    <recommendedName>
        <fullName evidence="2">Phage head morphogenesis domain-containing protein</fullName>
    </recommendedName>
</protein>
<keyword evidence="1" id="KW-0175">Coiled coil</keyword>
<dbReference type="NCBIfam" id="TIGR01641">
    <property type="entry name" value="phageSPP1_gp7"/>
    <property type="match status" value="1"/>
</dbReference>
<dbReference type="RefSeq" id="WP_046824374.1">
    <property type="nucleotide sequence ID" value="NZ_LBBT01000360.1"/>
</dbReference>
<gene>
    <name evidence="3" type="ORF">VN21_17350</name>
</gene>
<dbReference type="Pfam" id="PF04233">
    <property type="entry name" value="Phage_Mu_F"/>
    <property type="match status" value="1"/>
</dbReference>
<organism evidence="3 4">
    <name type="scientific">Paraclostridium benzoelyticum</name>
    <dbReference type="NCBI Taxonomy" id="1629550"/>
    <lineage>
        <taxon>Bacteria</taxon>
        <taxon>Bacillati</taxon>
        <taxon>Bacillota</taxon>
        <taxon>Clostridia</taxon>
        <taxon>Peptostreptococcales</taxon>
        <taxon>Peptostreptococcaceae</taxon>
        <taxon>Paraclostridium</taxon>
    </lineage>
</organism>
<sequence length="290" mass="34075">MNNLFLQLILEANKLGYELSDIELKKIYKLQRENQDKLLNELALIMLKYDIHEGVLRLSTKDRLLLKQELNKLINNSLKEEIKLEKENTRNILEIVTKEAYNLRNYILSLGTIAKVSVLTEKELLKIINTVVDGKIWSDRLWKNKKQIEKDLKSMINDFLNGRISVNKIYREVKGSYGNNAYCSKRLTETEICRCQEAANEEFAKQQGIEWMLFMATLDNKTSKKCRGYDGKVFKVDDTNKPLPPLHPNCRSCMVLIPSREWKPKNRRDNTTIGKHIDYTDYEKWKKNNL</sequence>
<evidence type="ECO:0000256" key="1">
    <source>
        <dbReference type="SAM" id="Coils"/>
    </source>
</evidence>
<feature type="coiled-coil region" evidence="1">
    <location>
        <begin position="67"/>
        <end position="99"/>
    </location>
</feature>
<dbReference type="PATRIC" id="fig|1629550.3.peg.3001"/>
<dbReference type="AlphaFoldDB" id="A0A0M3DEN3"/>
<keyword evidence="4" id="KW-1185">Reference proteome</keyword>
<evidence type="ECO:0000313" key="3">
    <source>
        <dbReference type="EMBL" id="KKX99841.1"/>
    </source>
</evidence>
<accession>A0A0M3DEN3</accession>
<evidence type="ECO:0000259" key="2">
    <source>
        <dbReference type="Pfam" id="PF04233"/>
    </source>
</evidence>
<feature type="domain" description="Phage head morphogenesis" evidence="2">
    <location>
        <begin position="155"/>
        <end position="252"/>
    </location>
</feature>
<comment type="caution">
    <text evidence="3">The sequence shown here is derived from an EMBL/GenBank/DDBJ whole genome shotgun (WGS) entry which is preliminary data.</text>
</comment>
<reference evidence="3 4" key="1">
    <citation type="submission" date="2015-04" db="EMBL/GenBank/DDBJ databases">
        <title>Microcin producing Clostridium sp. JC272T.</title>
        <authorList>
            <person name="Jyothsna T."/>
            <person name="Sasikala C."/>
            <person name="Ramana C."/>
        </authorList>
    </citation>
    <scope>NUCLEOTIDE SEQUENCE [LARGE SCALE GENOMIC DNA]</scope>
    <source>
        <strain evidence="3 4">JC272</strain>
    </source>
</reference>